<gene>
    <name evidence="1" type="ORF">AVEN_172710_1</name>
</gene>
<keyword evidence="2" id="KW-1185">Reference proteome</keyword>
<proteinExistence type="predicted"/>
<organism evidence="1 2">
    <name type="scientific">Araneus ventricosus</name>
    <name type="common">Orbweaver spider</name>
    <name type="synonym">Epeira ventricosa</name>
    <dbReference type="NCBI Taxonomy" id="182803"/>
    <lineage>
        <taxon>Eukaryota</taxon>
        <taxon>Metazoa</taxon>
        <taxon>Ecdysozoa</taxon>
        <taxon>Arthropoda</taxon>
        <taxon>Chelicerata</taxon>
        <taxon>Arachnida</taxon>
        <taxon>Araneae</taxon>
        <taxon>Araneomorphae</taxon>
        <taxon>Entelegynae</taxon>
        <taxon>Araneoidea</taxon>
        <taxon>Araneidae</taxon>
        <taxon>Araneus</taxon>
    </lineage>
</organism>
<dbReference type="EMBL" id="BGPR01023182">
    <property type="protein sequence ID" value="GBN90152.1"/>
    <property type="molecule type" value="Genomic_DNA"/>
</dbReference>
<accession>A0A4Y2SP91</accession>
<evidence type="ECO:0000313" key="2">
    <source>
        <dbReference type="Proteomes" id="UP000499080"/>
    </source>
</evidence>
<protein>
    <submittedName>
        <fullName evidence="1">Uncharacterized protein</fullName>
    </submittedName>
</protein>
<dbReference type="Proteomes" id="UP000499080">
    <property type="component" value="Unassembled WGS sequence"/>
</dbReference>
<reference evidence="1 2" key="1">
    <citation type="journal article" date="2019" name="Sci. Rep.">
        <title>Orb-weaving spider Araneus ventricosus genome elucidates the spidroin gene catalogue.</title>
        <authorList>
            <person name="Kono N."/>
            <person name="Nakamura H."/>
            <person name="Ohtoshi R."/>
            <person name="Moran D.A.P."/>
            <person name="Shinohara A."/>
            <person name="Yoshida Y."/>
            <person name="Fujiwara M."/>
            <person name="Mori M."/>
            <person name="Tomita M."/>
            <person name="Arakawa K."/>
        </authorList>
    </citation>
    <scope>NUCLEOTIDE SEQUENCE [LARGE SCALE GENOMIC DNA]</scope>
</reference>
<comment type="caution">
    <text evidence="1">The sequence shown here is derived from an EMBL/GenBank/DDBJ whole genome shotgun (WGS) entry which is preliminary data.</text>
</comment>
<dbReference type="AlphaFoldDB" id="A0A4Y2SP91"/>
<name>A0A4Y2SP91_ARAVE</name>
<sequence length="104" mass="12287">MEGISTPVPLPDMLCYARNILLQVLLYQWKSEWDSANTGRLIFELFLVPSLKHHKWTRFEIMFLSEHGPFATYFHRFHLRSTDLCSCRETVSRIYFETACPLTS</sequence>
<evidence type="ECO:0000313" key="1">
    <source>
        <dbReference type="EMBL" id="GBN90152.1"/>
    </source>
</evidence>